<feature type="domain" description="Ig-like" evidence="14">
    <location>
        <begin position="920"/>
        <end position="1009"/>
    </location>
</feature>
<evidence type="ECO:0000256" key="11">
    <source>
        <dbReference type="ARBA" id="ARBA00077507"/>
    </source>
</evidence>
<keyword evidence="6 13" id="KW-0472">Membrane</keyword>
<dbReference type="SMART" id="SM00408">
    <property type="entry name" value="IGc2"/>
    <property type="match status" value="3"/>
</dbReference>
<evidence type="ECO:0000313" key="16">
    <source>
        <dbReference type="Proteomes" id="UP000322234"/>
    </source>
</evidence>
<organism evidence="15 16">
    <name type="scientific">Bos mutus</name>
    <name type="common">wild yak</name>
    <dbReference type="NCBI Taxonomy" id="72004"/>
    <lineage>
        <taxon>Eukaryota</taxon>
        <taxon>Metazoa</taxon>
        <taxon>Chordata</taxon>
        <taxon>Craniata</taxon>
        <taxon>Vertebrata</taxon>
        <taxon>Euteleostomi</taxon>
        <taxon>Mammalia</taxon>
        <taxon>Eutheria</taxon>
        <taxon>Laurasiatheria</taxon>
        <taxon>Artiodactyla</taxon>
        <taxon>Ruminantia</taxon>
        <taxon>Pecora</taxon>
        <taxon>Bovidae</taxon>
        <taxon>Bovinae</taxon>
        <taxon>Bos</taxon>
    </lineage>
</organism>
<dbReference type="PANTHER" id="PTHR46933:SF1">
    <property type="entry name" value="MYB_SANT-LIKE DNA-BINDING DOMAIN-CONTAINING PROTEIN 2"/>
    <property type="match status" value="1"/>
</dbReference>
<evidence type="ECO:0000256" key="12">
    <source>
        <dbReference type="SAM" id="MobiDB-lite"/>
    </source>
</evidence>
<comment type="caution">
    <text evidence="15">The sequence shown here is derived from an EMBL/GenBank/DDBJ whole genome shotgun (WGS) entry which is preliminary data.</text>
</comment>
<gene>
    <name evidence="15" type="ORF">E5288_WYG012290</name>
</gene>
<dbReference type="Pfam" id="PF13927">
    <property type="entry name" value="Ig_3"/>
    <property type="match status" value="2"/>
</dbReference>
<keyword evidence="9" id="KW-0393">Immunoglobulin domain</keyword>
<dbReference type="Gene3D" id="2.60.40.10">
    <property type="entry name" value="Immunoglobulins"/>
    <property type="match status" value="4"/>
</dbReference>
<evidence type="ECO:0000256" key="4">
    <source>
        <dbReference type="ARBA" id="ARBA00022737"/>
    </source>
</evidence>
<dbReference type="PROSITE" id="PS50835">
    <property type="entry name" value="IG_LIKE"/>
    <property type="match status" value="4"/>
</dbReference>
<feature type="domain" description="Ig-like" evidence="14">
    <location>
        <begin position="486"/>
        <end position="604"/>
    </location>
</feature>
<evidence type="ECO:0000256" key="13">
    <source>
        <dbReference type="SAM" id="Phobius"/>
    </source>
</evidence>
<dbReference type="Pfam" id="PF13837">
    <property type="entry name" value="Myb_DNA-bind_4"/>
    <property type="match status" value="1"/>
</dbReference>
<keyword evidence="5 13" id="KW-1133">Transmembrane helix</keyword>
<dbReference type="SMART" id="SM00409">
    <property type="entry name" value="IG"/>
    <property type="match status" value="4"/>
</dbReference>
<comment type="subcellular location">
    <subcellularLocation>
        <location evidence="1">Membrane</location>
        <topology evidence="1">Single-pass type I membrane protein</topology>
    </subcellularLocation>
</comment>
<dbReference type="SUPFAM" id="SSF48726">
    <property type="entry name" value="Immunoglobulin"/>
    <property type="match status" value="4"/>
</dbReference>
<dbReference type="Proteomes" id="UP000322234">
    <property type="component" value="Unassembled WGS sequence"/>
</dbReference>
<accession>A0A6B0RHR7</accession>
<dbReference type="InterPro" id="IPR013783">
    <property type="entry name" value="Ig-like_fold"/>
</dbReference>
<keyword evidence="2 13" id="KW-0812">Transmembrane</keyword>
<evidence type="ECO:0000256" key="3">
    <source>
        <dbReference type="ARBA" id="ARBA00022729"/>
    </source>
</evidence>
<dbReference type="SMART" id="SM00406">
    <property type="entry name" value="IGv"/>
    <property type="match status" value="2"/>
</dbReference>
<dbReference type="FunFam" id="2.60.40.10:FF:001280">
    <property type="entry name" value="V-set and immunoglobulin domain containing 2 (Predicted)"/>
    <property type="match status" value="1"/>
</dbReference>
<evidence type="ECO:0000259" key="14">
    <source>
        <dbReference type="PROSITE" id="PS50835"/>
    </source>
</evidence>
<evidence type="ECO:0000256" key="8">
    <source>
        <dbReference type="ARBA" id="ARBA00023180"/>
    </source>
</evidence>
<evidence type="ECO:0000256" key="7">
    <source>
        <dbReference type="ARBA" id="ARBA00023157"/>
    </source>
</evidence>
<keyword evidence="16" id="KW-1185">Reference proteome</keyword>
<feature type="transmembrane region" description="Helical" evidence="13">
    <location>
        <begin position="1018"/>
        <end position="1042"/>
    </location>
</feature>
<feature type="domain" description="Ig-like" evidence="14">
    <location>
        <begin position="618"/>
        <end position="708"/>
    </location>
</feature>
<dbReference type="Pfam" id="PF07686">
    <property type="entry name" value="V-set"/>
    <property type="match status" value="2"/>
</dbReference>
<keyword evidence="7" id="KW-1015">Disulfide bond</keyword>
<evidence type="ECO:0000256" key="5">
    <source>
        <dbReference type="ARBA" id="ARBA00022989"/>
    </source>
</evidence>
<protein>
    <recommendedName>
        <fullName evidence="10">V-set and immunoglobulin domain-containing protein 2</fullName>
    </recommendedName>
    <alternativeName>
        <fullName evidence="11">Cortical thymocyte-like protein</fullName>
    </alternativeName>
</protein>
<keyword evidence="4" id="KW-0677">Repeat</keyword>
<evidence type="ECO:0000256" key="1">
    <source>
        <dbReference type="ARBA" id="ARBA00004479"/>
    </source>
</evidence>
<dbReference type="InterPro" id="IPR042792">
    <property type="entry name" value="MSANTD2"/>
</dbReference>
<evidence type="ECO:0000256" key="2">
    <source>
        <dbReference type="ARBA" id="ARBA00022692"/>
    </source>
</evidence>
<dbReference type="FunFam" id="2.60.40.10:FF:000095">
    <property type="entry name" value="immunoglobulin superfamily member 11 isoform X1"/>
    <property type="match status" value="2"/>
</dbReference>
<dbReference type="InterPro" id="IPR003599">
    <property type="entry name" value="Ig_sub"/>
</dbReference>
<dbReference type="InterPro" id="IPR013106">
    <property type="entry name" value="Ig_V-set"/>
</dbReference>
<dbReference type="Gene3D" id="1.10.10.60">
    <property type="entry name" value="Homeodomain-like"/>
    <property type="match status" value="1"/>
</dbReference>
<dbReference type="InterPro" id="IPR007110">
    <property type="entry name" value="Ig-like_dom"/>
</dbReference>
<name>A0A6B0RHR7_9CETA</name>
<feature type="region of interest" description="Disordered" evidence="12">
    <location>
        <begin position="1050"/>
        <end position="1102"/>
    </location>
</feature>
<keyword evidence="8" id="KW-0325">Glycoprotein</keyword>
<dbReference type="InterPro" id="IPR036179">
    <property type="entry name" value="Ig-like_dom_sf"/>
</dbReference>
<evidence type="ECO:0000313" key="15">
    <source>
        <dbReference type="EMBL" id="MXQ88902.1"/>
    </source>
</evidence>
<evidence type="ECO:0000256" key="10">
    <source>
        <dbReference type="ARBA" id="ARBA00068987"/>
    </source>
</evidence>
<dbReference type="PANTHER" id="PTHR46933">
    <property type="entry name" value="MYB/SANT-LIKE DNA-BINDING DOMAIN-CONTAINING PROTEIN 2"/>
    <property type="match status" value="1"/>
</dbReference>
<dbReference type="GO" id="GO:0016020">
    <property type="term" value="C:membrane"/>
    <property type="evidence" value="ECO:0007669"/>
    <property type="project" value="UniProtKB-SubCell"/>
</dbReference>
<dbReference type="InterPro" id="IPR003598">
    <property type="entry name" value="Ig_sub2"/>
</dbReference>
<feature type="domain" description="Ig-like" evidence="14">
    <location>
        <begin position="796"/>
        <end position="901"/>
    </location>
</feature>
<keyword evidence="3" id="KW-0732">Signal</keyword>
<reference evidence="15" key="1">
    <citation type="submission" date="2019-10" db="EMBL/GenBank/DDBJ databases">
        <title>The sequence and de novo assembly of the wild yak genome.</title>
        <authorList>
            <person name="Liu Y."/>
        </authorList>
    </citation>
    <scope>NUCLEOTIDE SEQUENCE [LARGE SCALE GENOMIC DNA]</scope>
    <source>
        <strain evidence="15">WY2019</strain>
    </source>
</reference>
<sequence length="1102" mass="120628">MSWTPAETNALIAVWGNERLVEARYQQLEGAGTVFGSKAPGPAMYERVSRALAELGYERTPSQCRERIKTLRRCYSRVKEHGVGKRKSSYTFEQLEQVFGQGGWDAQPCQPVLINSSGLYQELESDGSTMEEYSQEDWGNHSQELHGYPTDQELDEIPVTKRTLKIKQESSEEAQKRDIMQNIVQILESVQLKWELFQSWTDFSRLHLSNKLAIFGIGYNTRWKEDIRYHYAEISSQVPLGKRLREYFNSEKPEGRIIMTRVQKMNWKNVYYKFLEITISEARCLELHMEIDWIPIAHSKPTGGNVVQYLLPGGIPKSPGLYAIGYEECIERPPSPHVERRTLDPGKEGRVDLETLSAQASLQVEIEPTRITYCYLGIAEVRTLQQCLFLHFQANTKTFSKDWVGINGFLSQNCIVDPGVSPKSIYIKFVEVERDFLSAGSLVECLEKAIGVSREKKVVGIGDSIENSSIGLLRVLFLGLTTLASPSRAQMEVHVSASLTKLRAVEGAEVVLPAWYSLQGELSPTKPKPWEVPTVIWFFVEGKDKNMSQVLTYIGQVTTGMPRASLVHPMPSRNVSLRLRDLQEKDSGSYLCFVNLQDNQGTVKGQSSKHLELDVLVPPAPPSCHLRGVAHVGANVTLSCQSPRSKPTAQYQWVRSPPSSQVFFAPVLDAIHGSLSLKNLSTSMSGVYICKAHNEVGSAQCNVTLTVSTGPRATVVAGAVVGTMVGLGLLAGLVLLYQRRGKALEEPANDIKEDAIAPRTLLWPKGSDTISKNGTLSSVTSARALRPPQGPSRLAPGLAVEVTVPSEPLSAPVGKTAELTCSYSTSVGDNFALEWSFVQPGKPVSMSQPILYFTNGQLYPTGSKAERASLLQNPPTGGVATLKLTDVRPSDTGTYLCQINNPPDFYTNGLGLINLTVLVPPSRPACSQSGQTFVGGSAALRCSSSMGAPKPVYNWIRLGASPTPSPGSMVQDEVSGQLILTNLSLASSGTYRCVATNQMGSASCELTLSVTDPSKGRVAGTVIGVLLGLLFLSVAVFCLIRFQKERRKRPKETFGGSDLQEDAMAPGVSEQPLEREDSSNGLLERPSSASTVTTKSKLPMVV</sequence>
<dbReference type="InterPro" id="IPR044822">
    <property type="entry name" value="Myb_DNA-bind_4"/>
</dbReference>
<dbReference type="EMBL" id="VBQZ03000050">
    <property type="protein sequence ID" value="MXQ88902.1"/>
    <property type="molecule type" value="Genomic_DNA"/>
</dbReference>
<evidence type="ECO:0000256" key="9">
    <source>
        <dbReference type="ARBA" id="ARBA00023319"/>
    </source>
</evidence>
<dbReference type="AlphaFoldDB" id="A0A6B0RHR7"/>
<proteinExistence type="predicted"/>
<evidence type="ECO:0000256" key="6">
    <source>
        <dbReference type="ARBA" id="ARBA00023136"/>
    </source>
</evidence>
<feature type="compositionally biased region" description="Polar residues" evidence="12">
    <location>
        <begin position="1087"/>
        <end position="1096"/>
    </location>
</feature>